<protein>
    <submittedName>
        <fullName evidence="1">Uncharacterized protein</fullName>
    </submittedName>
</protein>
<dbReference type="GeneID" id="93014971"/>
<organism evidence="1">
    <name type="scientific">Brucella pinnipedialis M292/94/1</name>
    <dbReference type="NCBI Taxonomy" id="520462"/>
    <lineage>
        <taxon>Bacteria</taxon>
        <taxon>Pseudomonadati</taxon>
        <taxon>Pseudomonadota</taxon>
        <taxon>Alphaproteobacteria</taxon>
        <taxon>Hyphomicrobiales</taxon>
        <taxon>Brucellaceae</taxon>
        <taxon>Brucella/Ochrobactrum group</taxon>
        <taxon>Brucella</taxon>
    </lineage>
</organism>
<sequence length="87" mass="9072">MPQGLGFIQIPALFASCCRQGREAPCLAGGSLIENSATAVLRPICSSAANRAHRIQGAYGIWRIDVCTGLIDCGIVPESRAGTLDGQ</sequence>
<dbReference type="HOGENOM" id="CLU_2477300_0_0_5"/>
<dbReference type="RefSeq" id="WP_002963617.1">
    <property type="nucleotide sequence ID" value="NZ_EQ999546.1"/>
</dbReference>
<dbReference type="Proteomes" id="UP000004659">
    <property type="component" value="Unassembled WGS sequence"/>
</dbReference>
<evidence type="ECO:0000313" key="1">
    <source>
        <dbReference type="EMBL" id="EEZ30631.1"/>
    </source>
</evidence>
<gene>
    <name evidence="1" type="ORF">BALG_00750</name>
</gene>
<name>A0A0E1X3A5_9HYPH</name>
<dbReference type="AlphaFoldDB" id="A0A0E1X3A5"/>
<proteinExistence type="predicted"/>
<accession>A0A0E1X3A5</accession>
<dbReference type="EMBL" id="EQ999546">
    <property type="protein sequence ID" value="EEZ30631.1"/>
    <property type="molecule type" value="Genomic_DNA"/>
</dbReference>
<reference evidence="1" key="1">
    <citation type="submission" date="2009-01" db="EMBL/GenBank/DDBJ databases">
        <title>The Genome Sequence of Brucella pinnipedialis M292/94/1.</title>
        <authorList>
            <consortium name="The Broad Institute Genome Sequencing Platform"/>
            <person name="Ward D."/>
            <person name="Young S.K."/>
            <person name="Kodira C.D."/>
            <person name="Zeng Q."/>
            <person name="Koehrsen M."/>
            <person name="Alvarado L."/>
            <person name="Berlin A."/>
            <person name="Borenstein D."/>
            <person name="Chen Z."/>
            <person name="Engels R."/>
            <person name="Freedman E."/>
            <person name="Gellesch M."/>
            <person name="Goldberg J."/>
            <person name="Griggs A."/>
            <person name="Gujja S."/>
            <person name="Heiman D."/>
            <person name="Hepburn T."/>
            <person name="Howarth C."/>
            <person name="Jen D."/>
            <person name="Larson L."/>
            <person name="Lewis B."/>
            <person name="Mehta T."/>
            <person name="Park D."/>
            <person name="Pearson M."/>
            <person name="Roberts A."/>
            <person name="Saif S."/>
            <person name="Shea T."/>
            <person name="Shenoy N."/>
            <person name="Sisk P."/>
            <person name="Stolte C."/>
            <person name="Sykes S."/>
            <person name="Walk T."/>
            <person name="White J."/>
            <person name="Yandava C."/>
            <person name="Whatmore A.M."/>
            <person name="Perrett L.L."/>
            <person name="O'Callaghan D."/>
            <person name="Nusbaum C."/>
            <person name="Galagan J."/>
            <person name="Birren B."/>
        </authorList>
    </citation>
    <scope>NUCLEOTIDE SEQUENCE [LARGE SCALE GENOMIC DNA]</scope>
    <source>
        <strain evidence="1">M292/94/1</strain>
    </source>
</reference>